<dbReference type="RefSeq" id="WP_175486468.1">
    <property type="nucleotide sequence ID" value="NZ_FOIE01000004.1"/>
</dbReference>
<sequence length="222" mass="22626">MSALRNALVVGADAAGRAPLAGLLRVAGWEVWEAAGTRDALSLAHRLHPDLVVTDLDGPAGDVPALLRRLRLVGCRAHLLAVTADADPQARAAALEAGAVACLPKPVGVGLLLDLLGRRAPGPQAPGAAEPPAGVDDVDTELTDRLQRCYAAALPDRLTAIADGARTGDAVSLARDSATLAGTSAQLGHPEIAAVCRAIAREARRGGLAHELVVELRTVAGC</sequence>
<dbReference type="InterPro" id="IPR052048">
    <property type="entry name" value="ST_Response_Regulator"/>
</dbReference>
<dbReference type="EMBL" id="FOIE01000004">
    <property type="protein sequence ID" value="SET34839.1"/>
    <property type="molecule type" value="Genomic_DNA"/>
</dbReference>
<dbReference type="Pfam" id="PF00072">
    <property type="entry name" value="Response_reg"/>
    <property type="match status" value="1"/>
</dbReference>
<keyword evidence="1" id="KW-0597">Phosphoprotein</keyword>
<evidence type="ECO:0000259" key="2">
    <source>
        <dbReference type="PROSITE" id="PS50110"/>
    </source>
</evidence>
<accession>A0A1I0DSB7</accession>
<dbReference type="Proteomes" id="UP000198507">
    <property type="component" value="Unassembled WGS sequence"/>
</dbReference>
<dbReference type="PANTHER" id="PTHR43228:SF1">
    <property type="entry name" value="TWO-COMPONENT RESPONSE REGULATOR ARR22"/>
    <property type="match status" value="1"/>
</dbReference>
<dbReference type="SUPFAM" id="SSF52172">
    <property type="entry name" value="CheY-like"/>
    <property type="match status" value="1"/>
</dbReference>
<dbReference type="Gene3D" id="3.40.50.2300">
    <property type="match status" value="1"/>
</dbReference>
<protein>
    <submittedName>
        <fullName evidence="3">Response regulator receiver domain-containing protein</fullName>
    </submittedName>
</protein>
<proteinExistence type="predicted"/>
<feature type="modified residue" description="4-aspartylphosphate" evidence="1">
    <location>
        <position position="55"/>
    </location>
</feature>
<organism evidence="3 4">
    <name type="scientific">Geodermatophilus poikilotrophus</name>
    <dbReference type="NCBI Taxonomy" id="1333667"/>
    <lineage>
        <taxon>Bacteria</taxon>
        <taxon>Bacillati</taxon>
        <taxon>Actinomycetota</taxon>
        <taxon>Actinomycetes</taxon>
        <taxon>Geodermatophilales</taxon>
        <taxon>Geodermatophilaceae</taxon>
        <taxon>Geodermatophilus</taxon>
    </lineage>
</organism>
<evidence type="ECO:0000313" key="4">
    <source>
        <dbReference type="Proteomes" id="UP000198507"/>
    </source>
</evidence>
<dbReference type="PROSITE" id="PS50110">
    <property type="entry name" value="RESPONSE_REGULATORY"/>
    <property type="match status" value="1"/>
</dbReference>
<dbReference type="SUPFAM" id="SSF47226">
    <property type="entry name" value="Histidine-containing phosphotransfer domain, HPT domain"/>
    <property type="match status" value="1"/>
</dbReference>
<name>A0A1I0DSB7_9ACTN</name>
<dbReference type="InterPro" id="IPR036641">
    <property type="entry name" value="HPT_dom_sf"/>
</dbReference>
<dbReference type="InterPro" id="IPR001789">
    <property type="entry name" value="Sig_transdc_resp-reg_receiver"/>
</dbReference>
<dbReference type="InterPro" id="IPR011006">
    <property type="entry name" value="CheY-like_superfamily"/>
</dbReference>
<reference evidence="4" key="1">
    <citation type="submission" date="2016-10" db="EMBL/GenBank/DDBJ databases">
        <authorList>
            <person name="Varghese N."/>
            <person name="Submissions S."/>
        </authorList>
    </citation>
    <scope>NUCLEOTIDE SEQUENCE [LARGE SCALE GENOMIC DNA]</scope>
    <source>
        <strain evidence="4">DSM 44209</strain>
    </source>
</reference>
<gene>
    <name evidence="3" type="ORF">SAMN04488546_2091</name>
</gene>
<evidence type="ECO:0000256" key="1">
    <source>
        <dbReference type="PROSITE-ProRule" id="PRU00169"/>
    </source>
</evidence>
<evidence type="ECO:0000313" key="3">
    <source>
        <dbReference type="EMBL" id="SET34839.1"/>
    </source>
</evidence>
<dbReference type="PANTHER" id="PTHR43228">
    <property type="entry name" value="TWO-COMPONENT RESPONSE REGULATOR"/>
    <property type="match status" value="1"/>
</dbReference>
<keyword evidence="4" id="KW-1185">Reference proteome</keyword>
<dbReference type="AlphaFoldDB" id="A0A1I0DSB7"/>
<dbReference type="SMART" id="SM00448">
    <property type="entry name" value="REC"/>
    <property type="match status" value="1"/>
</dbReference>
<dbReference type="Gene3D" id="1.20.120.160">
    <property type="entry name" value="HPT domain"/>
    <property type="match status" value="1"/>
</dbReference>
<feature type="domain" description="Response regulatory" evidence="2">
    <location>
        <begin position="6"/>
        <end position="120"/>
    </location>
</feature>
<dbReference type="GO" id="GO:0000160">
    <property type="term" value="P:phosphorelay signal transduction system"/>
    <property type="evidence" value="ECO:0007669"/>
    <property type="project" value="InterPro"/>
</dbReference>
<dbReference type="CDD" id="cd00156">
    <property type="entry name" value="REC"/>
    <property type="match status" value="1"/>
</dbReference>